<name>A0AAW1XMM6_RUBAR</name>
<organism evidence="2 3">
    <name type="scientific">Rubus argutus</name>
    <name type="common">Southern blackberry</name>
    <dbReference type="NCBI Taxonomy" id="59490"/>
    <lineage>
        <taxon>Eukaryota</taxon>
        <taxon>Viridiplantae</taxon>
        <taxon>Streptophyta</taxon>
        <taxon>Embryophyta</taxon>
        <taxon>Tracheophyta</taxon>
        <taxon>Spermatophyta</taxon>
        <taxon>Magnoliopsida</taxon>
        <taxon>eudicotyledons</taxon>
        <taxon>Gunneridae</taxon>
        <taxon>Pentapetalae</taxon>
        <taxon>rosids</taxon>
        <taxon>fabids</taxon>
        <taxon>Rosales</taxon>
        <taxon>Rosaceae</taxon>
        <taxon>Rosoideae</taxon>
        <taxon>Rosoideae incertae sedis</taxon>
        <taxon>Rubus</taxon>
    </lineage>
</organism>
<keyword evidence="3" id="KW-1185">Reference proteome</keyword>
<gene>
    <name evidence="2" type="ORF">M0R45_014902</name>
</gene>
<accession>A0AAW1XMM6</accession>
<evidence type="ECO:0000313" key="2">
    <source>
        <dbReference type="EMBL" id="KAK9938146.1"/>
    </source>
</evidence>
<evidence type="ECO:0000313" key="3">
    <source>
        <dbReference type="Proteomes" id="UP001457282"/>
    </source>
</evidence>
<comment type="caution">
    <text evidence="2">The sequence shown here is derived from an EMBL/GenBank/DDBJ whole genome shotgun (WGS) entry which is preliminary data.</text>
</comment>
<dbReference type="EMBL" id="JBEDUW010000003">
    <property type="protein sequence ID" value="KAK9938146.1"/>
    <property type="molecule type" value="Genomic_DNA"/>
</dbReference>
<evidence type="ECO:0000256" key="1">
    <source>
        <dbReference type="SAM" id="MobiDB-lite"/>
    </source>
</evidence>
<feature type="region of interest" description="Disordered" evidence="1">
    <location>
        <begin position="68"/>
        <end position="98"/>
    </location>
</feature>
<dbReference type="Proteomes" id="UP001457282">
    <property type="component" value="Unassembled WGS sequence"/>
</dbReference>
<sequence>MEEESEKQIREEVKRKAKDCGLISEMKPLNREAYICCGLYGNEKHYSSGDGEAVKEKLHVTVAVVSDTQSADGPVEPSMPPKHKPPPSTQAQKGYKFY</sequence>
<proteinExistence type="predicted"/>
<reference evidence="2 3" key="1">
    <citation type="journal article" date="2023" name="G3 (Bethesda)">
        <title>A chromosome-length genome assembly and annotation of blackberry (Rubus argutus, cv. 'Hillquist').</title>
        <authorList>
            <person name="Bruna T."/>
            <person name="Aryal R."/>
            <person name="Dudchenko O."/>
            <person name="Sargent D.J."/>
            <person name="Mead D."/>
            <person name="Buti M."/>
            <person name="Cavallini A."/>
            <person name="Hytonen T."/>
            <person name="Andres J."/>
            <person name="Pham M."/>
            <person name="Weisz D."/>
            <person name="Mascagni F."/>
            <person name="Usai G."/>
            <person name="Natali L."/>
            <person name="Bassil N."/>
            <person name="Fernandez G.E."/>
            <person name="Lomsadze A."/>
            <person name="Armour M."/>
            <person name="Olukolu B."/>
            <person name="Poorten T."/>
            <person name="Britton C."/>
            <person name="Davik J."/>
            <person name="Ashrafi H."/>
            <person name="Aiden E.L."/>
            <person name="Borodovsky M."/>
            <person name="Worthington M."/>
        </authorList>
    </citation>
    <scope>NUCLEOTIDE SEQUENCE [LARGE SCALE GENOMIC DNA]</scope>
    <source>
        <strain evidence="2">PI 553951</strain>
    </source>
</reference>
<dbReference type="AlphaFoldDB" id="A0AAW1XMM6"/>
<protein>
    <submittedName>
        <fullName evidence="2">Uncharacterized protein</fullName>
    </submittedName>
</protein>